<dbReference type="OrthoDB" id="3556580at2"/>
<evidence type="ECO:0000313" key="2">
    <source>
        <dbReference type="Proteomes" id="UP000030848"/>
    </source>
</evidence>
<sequence length="113" mass="12725">MQRYLWQQADGKRHVYDTTRHRIQAEHSFTALCGETVTPRTERGDLTAGLWFDGECPVCTIALAKALGWPMRELADLAHRFTWSPELLARLAEILHCTSGEVAELTGARTVDT</sequence>
<dbReference type="Proteomes" id="UP000030848">
    <property type="component" value="Unassembled WGS sequence"/>
</dbReference>
<name>A0A837D780_9PSEU</name>
<accession>A0A837D780</accession>
<dbReference type="Gene3D" id="6.10.140.1650">
    <property type="match status" value="1"/>
</dbReference>
<dbReference type="Pfam" id="PF16827">
    <property type="entry name" value="zf-HC3"/>
    <property type="match status" value="1"/>
</dbReference>
<dbReference type="EMBL" id="JRZE01000006">
    <property type="protein sequence ID" value="KHF43312.1"/>
    <property type="molecule type" value="Genomic_DNA"/>
</dbReference>
<dbReference type="AlphaFoldDB" id="A0A837D780"/>
<dbReference type="Gene3D" id="2.30.30.990">
    <property type="entry name" value="Malonyl-[acyl-carrier protein] O-methyltransferase, zinc-finger motif"/>
    <property type="match status" value="1"/>
</dbReference>
<protein>
    <recommendedName>
        <fullName evidence="3">Zinc-finger</fullName>
    </recommendedName>
</protein>
<comment type="caution">
    <text evidence="1">The sequence shown here is derived from an EMBL/GenBank/DDBJ whole genome shotgun (WGS) entry which is preliminary data.</text>
</comment>
<dbReference type="RefSeq" id="WP_037312357.1">
    <property type="nucleotide sequence ID" value="NZ_FOWS01000001.1"/>
</dbReference>
<evidence type="ECO:0000313" key="1">
    <source>
        <dbReference type="EMBL" id="KHF43312.1"/>
    </source>
</evidence>
<proteinExistence type="predicted"/>
<reference evidence="1 2" key="1">
    <citation type="submission" date="2014-10" db="EMBL/GenBank/DDBJ databases">
        <title>Genome sequence of Micropolyspora internatus JCM3315.</title>
        <authorList>
            <person name="Shin S.-K."/>
            <person name="Yi H."/>
        </authorList>
    </citation>
    <scope>NUCLEOTIDE SEQUENCE [LARGE SCALE GENOMIC DNA]</scope>
    <source>
        <strain evidence="1 2">JCM 3315</strain>
    </source>
</reference>
<dbReference type="InterPro" id="IPR031795">
    <property type="entry name" value="Zf-HC3"/>
</dbReference>
<organism evidence="1 2">
    <name type="scientific">Saccharomonospora viridis</name>
    <dbReference type="NCBI Taxonomy" id="1852"/>
    <lineage>
        <taxon>Bacteria</taxon>
        <taxon>Bacillati</taxon>
        <taxon>Actinomycetota</taxon>
        <taxon>Actinomycetes</taxon>
        <taxon>Pseudonocardiales</taxon>
        <taxon>Pseudonocardiaceae</taxon>
        <taxon>Saccharomonospora</taxon>
    </lineage>
</organism>
<gene>
    <name evidence="1" type="ORF">MINT15_35140</name>
</gene>
<evidence type="ECO:0008006" key="3">
    <source>
        <dbReference type="Google" id="ProtNLM"/>
    </source>
</evidence>